<organism evidence="2 3">
    <name type="scientific">Dendrobium catenatum</name>
    <dbReference type="NCBI Taxonomy" id="906689"/>
    <lineage>
        <taxon>Eukaryota</taxon>
        <taxon>Viridiplantae</taxon>
        <taxon>Streptophyta</taxon>
        <taxon>Embryophyta</taxon>
        <taxon>Tracheophyta</taxon>
        <taxon>Spermatophyta</taxon>
        <taxon>Magnoliopsida</taxon>
        <taxon>Liliopsida</taxon>
        <taxon>Asparagales</taxon>
        <taxon>Orchidaceae</taxon>
        <taxon>Epidendroideae</taxon>
        <taxon>Malaxideae</taxon>
        <taxon>Dendrobiinae</taxon>
        <taxon>Dendrobium</taxon>
    </lineage>
</organism>
<name>A0A2I0W5L7_9ASPA</name>
<reference evidence="2 3" key="1">
    <citation type="journal article" date="2016" name="Sci. Rep.">
        <title>The Dendrobium catenatum Lindl. genome sequence provides insights into polysaccharide synthase, floral development and adaptive evolution.</title>
        <authorList>
            <person name="Zhang G.Q."/>
            <person name="Xu Q."/>
            <person name="Bian C."/>
            <person name="Tsai W.C."/>
            <person name="Yeh C.M."/>
            <person name="Liu K.W."/>
            <person name="Yoshida K."/>
            <person name="Zhang L.S."/>
            <person name="Chang S.B."/>
            <person name="Chen F."/>
            <person name="Shi Y."/>
            <person name="Su Y.Y."/>
            <person name="Zhang Y.Q."/>
            <person name="Chen L.J."/>
            <person name="Yin Y."/>
            <person name="Lin M."/>
            <person name="Huang H."/>
            <person name="Deng H."/>
            <person name="Wang Z.W."/>
            <person name="Zhu S.L."/>
            <person name="Zhao X."/>
            <person name="Deng C."/>
            <person name="Niu S.C."/>
            <person name="Huang J."/>
            <person name="Wang M."/>
            <person name="Liu G.H."/>
            <person name="Yang H.J."/>
            <person name="Xiao X.J."/>
            <person name="Hsiao Y.Y."/>
            <person name="Wu W.L."/>
            <person name="Chen Y.Y."/>
            <person name="Mitsuda N."/>
            <person name="Ohme-Takagi M."/>
            <person name="Luo Y.B."/>
            <person name="Van de Peer Y."/>
            <person name="Liu Z.J."/>
        </authorList>
    </citation>
    <scope>NUCLEOTIDE SEQUENCE [LARGE SCALE GENOMIC DNA]</scope>
    <source>
        <tissue evidence="2">The whole plant</tissue>
    </source>
</reference>
<reference evidence="2 3" key="2">
    <citation type="journal article" date="2017" name="Nature">
        <title>The Apostasia genome and the evolution of orchids.</title>
        <authorList>
            <person name="Zhang G.Q."/>
            <person name="Liu K.W."/>
            <person name="Li Z."/>
            <person name="Lohaus R."/>
            <person name="Hsiao Y.Y."/>
            <person name="Niu S.C."/>
            <person name="Wang J.Y."/>
            <person name="Lin Y.C."/>
            <person name="Xu Q."/>
            <person name="Chen L.J."/>
            <person name="Yoshida K."/>
            <person name="Fujiwara S."/>
            <person name="Wang Z.W."/>
            <person name="Zhang Y.Q."/>
            <person name="Mitsuda N."/>
            <person name="Wang M."/>
            <person name="Liu G.H."/>
            <person name="Pecoraro L."/>
            <person name="Huang H.X."/>
            <person name="Xiao X.J."/>
            <person name="Lin M."/>
            <person name="Wu X.Y."/>
            <person name="Wu W.L."/>
            <person name="Chen Y.Y."/>
            <person name="Chang S.B."/>
            <person name="Sakamoto S."/>
            <person name="Ohme-Takagi M."/>
            <person name="Yagi M."/>
            <person name="Zeng S.J."/>
            <person name="Shen C.Y."/>
            <person name="Yeh C.M."/>
            <person name="Luo Y.B."/>
            <person name="Tsai W.C."/>
            <person name="Van de Peer Y."/>
            <person name="Liu Z.J."/>
        </authorList>
    </citation>
    <scope>NUCLEOTIDE SEQUENCE [LARGE SCALE GENOMIC DNA]</scope>
    <source>
        <tissue evidence="2">The whole plant</tissue>
    </source>
</reference>
<evidence type="ECO:0000313" key="2">
    <source>
        <dbReference type="EMBL" id="PKU70956.1"/>
    </source>
</evidence>
<evidence type="ECO:0000256" key="1">
    <source>
        <dbReference type="SAM" id="MobiDB-lite"/>
    </source>
</evidence>
<proteinExistence type="predicted"/>
<feature type="region of interest" description="Disordered" evidence="1">
    <location>
        <begin position="1"/>
        <end position="21"/>
    </location>
</feature>
<sequence length="90" mass="10331">MSAATRKNQASSSTATSNARKKWMAEEIRALITQIERSLLMDRFSDTPGYWNNISRYFSCSSAENLRKLHLSIIGLQRILVSWKKNDAQH</sequence>
<keyword evidence="3" id="KW-1185">Reference proteome</keyword>
<gene>
    <name evidence="2" type="ORF">MA16_Dca016259</name>
</gene>
<dbReference type="Proteomes" id="UP000233837">
    <property type="component" value="Unassembled WGS sequence"/>
</dbReference>
<protein>
    <submittedName>
        <fullName evidence="2">Uncharacterized protein</fullName>
    </submittedName>
</protein>
<dbReference type="EMBL" id="KZ502903">
    <property type="protein sequence ID" value="PKU70956.1"/>
    <property type="molecule type" value="Genomic_DNA"/>
</dbReference>
<dbReference type="AlphaFoldDB" id="A0A2I0W5L7"/>
<evidence type="ECO:0000313" key="3">
    <source>
        <dbReference type="Proteomes" id="UP000233837"/>
    </source>
</evidence>
<accession>A0A2I0W5L7</accession>